<sequence length="176" mass="19603">MTAVPPLATARLRMRALTVDDAEAMFPTLSDSALMTWWSRAPFASIEEVRDYFAPRPDMEGWRCWAITLAGEDRAIGWVAAGEKRQGGVTEIGYILARDHWGGGIAREAVSAVITRLFAEGQRRVFADTDPDNTASNALLDRLGFRREGLLRAEWNTHIGVRDSVIWGLLADEWKG</sequence>
<dbReference type="OrthoDB" id="6293260at2"/>
<dbReference type="PANTHER" id="PTHR43792">
    <property type="entry name" value="GNAT FAMILY, PUTATIVE (AFU_ORTHOLOGUE AFUA_3G00765)-RELATED-RELATED"/>
    <property type="match status" value="1"/>
</dbReference>
<dbReference type="InterPro" id="IPR000182">
    <property type="entry name" value="GNAT_dom"/>
</dbReference>
<comment type="caution">
    <text evidence="2">The sequence shown here is derived from an EMBL/GenBank/DDBJ whole genome shotgun (WGS) entry which is preliminary data.</text>
</comment>
<dbReference type="Gene3D" id="3.40.630.30">
    <property type="match status" value="1"/>
</dbReference>
<protein>
    <submittedName>
        <fullName evidence="2">RimJ/RimL family protein N-acetyltransferase</fullName>
    </submittedName>
</protein>
<dbReference type="PANTHER" id="PTHR43792:SF1">
    <property type="entry name" value="N-ACETYLTRANSFERASE DOMAIN-CONTAINING PROTEIN"/>
    <property type="match status" value="1"/>
</dbReference>
<proteinExistence type="predicted"/>
<accession>A0A397NVB2</accession>
<dbReference type="InterPro" id="IPR016181">
    <property type="entry name" value="Acyl_CoA_acyltransferase"/>
</dbReference>
<name>A0A397NVB2_9SPHN</name>
<evidence type="ECO:0000313" key="2">
    <source>
        <dbReference type="EMBL" id="RIA37664.1"/>
    </source>
</evidence>
<gene>
    <name evidence="2" type="ORF">DFR49_3551</name>
</gene>
<reference evidence="2 3" key="1">
    <citation type="submission" date="2018-08" db="EMBL/GenBank/DDBJ databases">
        <title>Genomic Encyclopedia of Type Strains, Phase IV (KMG-IV): sequencing the most valuable type-strain genomes for metagenomic binning, comparative biology and taxonomic classification.</title>
        <authorList>
            <person name="Goeker M."/>
        </authorList>
    </citation>
    <scope>NUCLEOTIDE SEQUENCE [LARGE SCALE GENOMIC DNA]</scope>
    <source>
        <strain evidence="2 3">DSM 25527</strain>
    </source>
</reference>
<evidence type="ECO:0000259" key="1">
    <source>
        <dbReference type="PROSITE" id="PS51186"/>
    </source>
</evidence>
<dbReference type="InterPro" id="IPR051531">
    <property type="entry name" value="N-acetyltransferase"/>
</dbReference>
<organism evidence="2 3">
    <name type="scientific">Hephaestia caeni</name>
    <dbReference type="NCBI Taxonomy" id="645617"/>
    <lineage>
        <taxon>Bacteria</taxon>
        <taxon>Pseudomonadati</taxon>
        <taxon>Pseudomonadota</taxon>
        <taxon>Alphaproteobacteria</taxon>
        <taxon>Sphingomonadales</taxon>
        <taxon>Sphingomonadaceae</taxon>
        <taxon>Hephaestia</taxon>
    </lineage>
</organism>
<dbReference type="Proteomes" id="UP000266568">
    <property type="component" value="Unassembled WGS sequence"/>
</dbReference>
<keyword evidence="2" id="KW-0808">Transferase</keyword>
<keyword evidence="3" id="KW-1185">Reference proteome</keyword>
<dbReference type="SUPFAM" id="SSF55729">
    <property type="entry name" value="Acyl-CoA N-acyltransferases (Nat)"/>
    <property type="match status" value="1"/>
</dbReference>
<dbReference type="Pfam" id="PF13302">
    <property type="entry name" value="Acetyltransf_3"/>
    <property type="match status" value="1"/>
</dbReference>
<evidence type="ECO:0000313" key="3">
    <source>
        <dbReference type="Proteomes" id="UP000266568"/>
    </source>
</evidence>
<dbReference type="AlphaFoldDB" id="A0A397NVB2"/>
<dbReference type="PROSITE" id="PS51186">
    <property type="entry name" value="GNAT"/>
    <property type="match status" value="1"/>
</dbReference>
<dbReference type="GO" id="GO:0016747">
    <property type="term" value="F:acyltransferase activity, transferring groups other than amino-acyl groups"/>
    <property type="evidence" value="ECO:0007669"/>
    <property type="project" value="InterPro"/>
</dbReference>
<feature type="domain" description="N-acetyltransferase" evidence="1">
    <location>
        <begin position="12"/>
        <end position="172"/>
    </location>
</feature>
<dbReference type="RefSeq" id="WP_119036940.1">
    <property type="nucleotide sequence ID" value="NZ_QXDC01000004.1"/>
</dbReference>
<dbReference type="EMBL" id="QXDC01000004">
    <property type="protein sequence ID" value="RIA37664.1"/>
    <property type="molecule type" value="Genomic_DNA"/>
</dbReference>